<evidence type="ECO:0000313" key="2">
    <source>
        <dbReference type="Proteomes" id="UP000887013"/>
    </source>
</evidence>
<dbReference type="EMBL" id="BMAW01021231">
    <property type="protein sequence ID" value="GFT71977.1"/>
    <property type="molecule type" value="Genomic_DNA"/>
</dbReference>
<evidence type="ECO:0000313" key="1">
    <source>
        <dbReference type="EMBL" id="GFT71977.1"/>
    </source>
</evidence>
<proteinExistence type="predicted"/>
<protein>
    <submittedName>
        <fullName evidence="1">Uncharacterized protein</fullName>
    </submittedName>
</protein>
<accession>A0A8X6U2J1</accession>
<dbReference type="OrthoDB" id="10532637at2759"/>
<reference evidence="1" key="1">
    <citation type="submission" date="2020-08" db="EMBL/GenBank/DDBJ databases">
        <title>Multicomponent nature underlies the extraordinary mechanical properties of spider dragline silk.</title>
        <authorList>
            <person name="Kono N."/>
            <person name="Nakamura H."/>
            <person name="Mori M."/>
            <person name="Yoshida Y."/>
            <person name="Ohtoshi R."/>
            <person name="Malay A.D."/>
            <person name="Moran D.A.P."/>
            <person name="Tomita M."/>
            <person name="Numata K."/>
            <person name="Arakawa K."/>
        </authorList>
    </citation>
    <scope>NUCLEOTIDE SEQUENCE</scope>
</reference>
<organism evidence="1 2">
    <name type="scientific">Nephila pilipes</name>
    <name type="common">Giant wood spider</name>
    <name type="synonym">Nephila maculata</name>
    <dbReference type="NCBI Taxonomy" id="299642"/>
    <lineage>
        <taxon>Eukaryota</taxon>
        <taxon>Metazoa</taxon>
        <taxon>Ecdysozoa</taxon>
        <taxon>Arthropoda</taxon>
        <taxon>Chelicerata</taxon>
        <taxon>Arachnida</taxon>
        <taxon>Araneae</taxon>
        <taxon>Araneomorphae</taxon>
        <taxon>Entelegynae</taxon>
        <taxon>Araneoidea</taxon>
        <taxon>Nephilidae</taxon>
        <taxon>Nephila</taxon>
    </lineage>
</organism>
<dbReference type="AlphaFoldDB" id="A0A8X6U2J1"/>
<dbReference type="Proteomes" id="UP000887013">
    <property type="component" value="Unassembled WGS sequence"/>
</dbReference>
<sequence>MKRIRLLRRKVPSLRIVINNYHVTTTLSPNSTFSRPQRQPTPLIAHPSGVQKGLFSARNRLQTVKALFGGLHVYTKGVPLMPPNRTRRAVVNCWGFPASPPFNVPSGLVRIGRVAMGWCWRETEELLPEIRAKKPLLISVLVISLVEKMLSHD</sequence>
<keyword evidence="2" id="KW-1185">Reference proteome</keyword>
<comment type="caution">
    <text evidence="1">The sequence shown here is derived from an EMBL/GenBank/DDBJ whole genome shotgun (WGS) entry which is preliminary data.</text>
</comment>
<name>A0A8X6U2J1_NEPPI</name>
<gene>
    <name evidence="1" type="ORF">NPIL_485111</name>
</gene>